<reference evidence="1" key="1">
    <citation type="journal article" date="2022" name="ISME J.">
        <title>Identification of active gaseous-alkane degraders at natural gas seeps.</title>
        <authorList>
            <person name="Farhan Ul Haque M."/>
            <person name="Hernandez M."/>
            <person name="Crombie A.T."/>
            <person name="Murrell J.C."/>
        </authorList>
    </citation>
    <scope>NUCLEOTIDE SEQUENCE</scope>
    <source>
        <strain evidence="1">ANDR5</strain>
    </source>
</reference>
<dbReference type="Gene3D" id="1.20.1110.10">
    <property type="entry name" value="Calcium-transporting ATPase, transmembrane domain"/>
    <property type="match status" value="1"/>
</dbReference>
<evidence type="ECO:0000313" key="2">
    <source>
        <dbReference type="Proteomes" id="UP001139068"/>
    </source>
</evidence>
<sequence length="63" mass="7184">MIGVYHERRAADAVRALMRLVVPRCRVVRDGHEWDIDSRELVPGMSCCWNPAAGCQPIFGYPR</sequence>
<proteinExistence type="predicted"/>
<evidence type="ECO:0000313" key="1">
    <source>
        <dbReference type="EMBL" id="MCI4674995.1"/>
    </source>
</evidence>
<dbReference type="EMBL" id="JAIVFL010000001">
    <property type="protein sequence ID" value="MCI4674995.1"/>
    <property type="molecule type" value="Genomic_DNA"/>
</dbReference>
<dbReference type="RefSeq" id="WP_243071361.1">
    <property type="nucleotide sequence ID" value="NZ_JAIVFL010000001.1"/>
</dbReference>
<dbReference type="Proteomes" id="UP001139068">
    <property type="component" value="Unassembled WGS sequence"/>
</dbReference>
<protein>
    <submittedName>
        <fullName evidence="1">Uncharacterized protein</fullName>
    </submittedName>
</protein>
<organism evidence="1 2">
    <name type="scientific">Candidatus Mycolicibacterium alkanivorans</name>
    <dbReference type="NCBI Taxonomy" id="2954114"/>
    <lineage>
        <taxon>Bacteria</taxon>
        <taxon>Bacillati</taxon>
        <taxon>Actinomycetota</taxon>
        <taxon>Actinomycetes</taxon>
        <taxon>Mycobacteriales</taxon>
        <taxon>Mycobacteriaceae</taxon>
        <taxon>Mycolicibacterium</taxon>
    </lineage>
</organism>
<dbReference type="Gene3D" id="2.70.150.10">
    <property type="entry name" value="Calcium-transporting ATPase, cytoplasmic transduction domain A"/>
    <property type="match status" value="1"/>
</dbReference>
<accession>A0ABS9YUS3</accession>
<name>A0ABS9YUS3_9MYCO</name>
<comment type="caution">
    <text evidence="1">The sequence shown here is derived from an EMBL/GenBank/DDBJ whole genome shotgun (WGS) entry which is preliminary data.</text>
</comment>
<gene>
    <name evidence="1" type="ORF">K9U37_08825</name>
</gene>
<keyword evidence="2" id="KW-1185">Reference proteome</keyword>